<dbReference type="AlphaFoldDB" id="A0A1H6E6R8"/>
<gene>
    <name evidence="2" type="ORF">SAMN04489712_13824</name>
</gene>
<dbReference type="RefSeq" id="WP_103944622.1">
    <property type="nucleotide sequence ID" value="NZ_FNVO01000038.1"/>
</dbReference>
<keyword evidence="1" id="KW-0812">Transmembrane</keyword>
<dbReference type="Proteomes" id="UP000236723">
    <property type="component" value="Unassembled WGS sequence"/>
</dbReference>
<evidence type="ECO:0000313" key="2">
    <source>
        <dbReference type="EMBL" id="SEG93337.1"/>
    </source>
</evidence>
<evidence type="ECO:0000313" key="3">
    <source>
        <dbReference type="Proteomes" id="UP000236723"/>
    </source>
</evidence>
<dbReference type="EMBL" id="FNVO01000038">
    <property type="protein sequence ID" value="SEG93337.1"/>
    <property type="molecule type" value="Genomic_DNA"/>
</dbReference>
<keyword evidence="3" id="KW-1185">Reference proteome</keyword>
<evidence type="ECO:0000256" key="1">
    <source>
        <dbReference type="SAM" id="Phobius"/>
    </source>
</evidence>
<keyword evidence="1" id="KW-0472">Membrane</keyword>
<protein>
    <submittedName>
        <fullName evidence="2">Uncharacterized protein</fullName>
    </submittedName>
</protein>
<reference evidence="3" key="1">
    <citation type="submission" date="2016-10" db="EMBL/GenBank/DDBJ databases">
        <authorList>
            <person name="Varghese N."/>
            <person name="Submissions S."/>
        </authorList>
    </citation>
    <scope>NUCLEOTIDE SEQUENCE [LARGE SCALE GENOMIC DNA]</scope>
    <source>
        <strain evidence="3">DSM 43163</strain>
    </source>
</reference>
<sequence length="71" mass="7611">MFNAIVLLAVFLAGGALGVFAMLLAGIRAEERHMSLRGTPGTRTRSATRRVLGVHVYEPAEPAAARHAARR</sequence>
<organism evidence="2 3">
    <name type="scientific">Thermomonospora echinospora</name>
    <dbReference type="NCBI Taxonomy" id="1992"/>
    <lineage>
        <taxon>Bacteria</taxon>
        <taxon>Bacillati</taxon>
        <taxon>Actinomycetota</taxon>
        <taxon>Actinomycetes</taxon>
        <taxon>Streptosporangiales</taxon>
        <taxon>Thermomonosporaceae</taxon>
        <taxon>Thermomonospora</taxon>
    </lineage>
</organism>
<accession>A0A1H6E6R8</accession>
<name>A0A1H6E6R8_9ACTN</name>
<feature type="transmembrane region" description="Helical" evidence="1">
    <location>
        <begin position="6"/>
        <end position="27"/>
    </location>
</feature>
<proteinExistence type="predicted"/>
<keyword evidence="1" id="KW-1133">Transmembrane helix</keyword>